<reference evidence="1" key="1">
    <citation type="journal article" date="2021" name="Nat. Commun.">
        <title>Genetic determinants of endophytism in the Arabidopsis root mycobiome.</title>
        <authorList>
            <person name="Mesny F."/>
            <person name="Miyauchi S."/>
            <person name="Thiergart T."/>
            <person name="Pickel B."/>
            <person name="Atanasova L."/>
            <person name="Karlsson M."/>
            <person name="Huettel B."/>
            <person name="Barry K.W."/>
            <person name="Haridas S."/>
            <person name="Chen C."/>
            <person name="Bauer D."/>
            <person name="Andreopoulos W."/>
            <person name="Pangilinan J."/>
            <person name="LaButti K."/>
            <person name="Riley R."/>
            <person name="Lipzen A."/>
            <person name="Clum A."/>
            <person name="Drula E."/>
            <person name="Henrissat B."/>
            <person name="Kohler A."/>
            <person name="Grigoriev I.V."/>
            <person name="Martin F.M."/>
            <person name="Hacquard S."/>
        </authorList>
    </citation>
    <scope>NUCLEOTIDE SEQUENCE</scope>
    <source>
        <strain evidence="1">MPI-CAGE-AT-0147</strain>
    </source>
</reference>
<dbReference type="Proteomes" id="UP000738349">
    <property type="component" value="Unassembled WGS sequence"/>
</dbReference>
<evidence type="ECO:0000313" key="2">
    <source>
        <dbReference type="Proteomes" id="UP000738349"/>
    </source>
</evidence>
<proteinExistence type="predicted"/>
<name>A0A9P9CYE4_9HYPO</name>
<dbReference type="EMBL" id="JAGMUV010000052">
    <property type="protein sequence ID" value="KAH7109341.1"/>
    <property type="molecule type" value="Genomic_DNA"/>
</dbReference>
<sequence length="169" mass="19065">MFGLWQQRASPSCVIASLSRIRCAATLRADEMTKSWSGGMEPRDVMRPRQPKTGICSNKIPFGWDLAIMSCHFNSCHAIYENWIPRGISAGRGGAQNCSGYISEIPIRDPLSQHRTKTDQRILLSDKERRPRDCADLSHLSLSRSRKCVASMERHSRFEQDPTKSQSAV</sequence>
<evidence type="ECO:0000313" key="1">
    <source>
        <dbReference type="EMBL" id="KAH7109341.1"/>
    </source>
</evidence>
<comment type="caution">
    <text evidence="1">The sequence shown here is derived from an EMBL/GenBank/DDBJ whole genome shotgun (WGS) entry which is preliminary data.</text>
</comment>
<organism evidence="1 2">
    <name type="scientific">Dactylonectria macrodidyma</name>
    <dbReference type="NCBI Taxonomy" id="307937"/>
    <lineage>
        <taxon>Eukaryota</taxon>
        <taxon>Fungi</taxon>
        <taxon>Dikarya</taxon>
        <taxon>Ascomycota</taxon>
        <taxon>Pezizomycotina</taxon>
        <taxon>Sordariomycetes</taxon>
        <taxon>Hypocreomycetidae</taxon>
        <taxon>Hypocreales</taxon>
        <taxon>Nectriaceae</taxon>
        <taxon>Dactylonectria</taxon>
    </lineage>
</organism>
<dbReference type="AlphaFoldDB" id="A0A9P9CYE4"/>
<accession>A0A9P9CYE4</accession>
<protein>
    <submittedName>
        <fullName evidence="1">Uncharacterized protein</fullName>
    </submittedName>
</protein>
<gene>
    <name evidence="1" type="ORF">EDB81DRAFT_427117</name>
</gene>
<keyword evidence="2" id="KW-1185">Reference proteome</keyword>